<reference evidence="2" key="1">
    <citation type="submission" date="2015-10" db="EMBL/GenBank/DDBJ databases">
        <title>Niche specialization of a soil ammonia-oxidizing archaeon, Candidatus Nitrosocosmicus oleophilus.</title>
        <authorList>
            <person name="Jung M.-Y."/>
            <person name="Rhee S.-K."/>
        </authorList>
    </citation>
    <scope>NUCLEOTIDE SEQUENCE [LARGE SCALE GENOMIC DNA]</scope>
    <source>
        <strain evidence="2">MY3</strain>
    </source>
</reference>
<protein>
    <submittedName>
        <fullName evidence="1">Uncharacterized protein</fullName>
    </submittedName>
</protein>
<evidence type="ECO:0000313" key="1">
    <source>
        <dbReference type="EMBL" id="ALI35322.1"/>
    </source>
</evidence>
<organism evidence="1 2">
    <name type="scientific">Candidatus Nitrosocosmicus oleophilus</name>
    <dbReference type="NCBI Taxonomy" id="1353260"/>
    <lineage>
        <taxon>Archaea</taxon>
        <taxon>Nitrososphaerota</taxon>
        <taxon>Nitrososphaeria</taxon>
        <taxon>Nitrososphaerales</taxon>
        <taxon>Nitrososphaeraceae</taxon>
        <taxon>Candidatus Nitrosocosmicus</taxon>
    </lineage>
</organism>
<dbReference type="EMBL" id="CP012850">
    <property type="protein sequence ID" value="ALI35322.1"/>
    <property type="molecule type" value="Genomic_DNA"/>
</dbReference>
<keyword evidence="2" id="KW-1185">Reference proteome</keyword>
<dbReference type="Proteomes" id="UP000058925">
    <property type="component" value="Chromosome"/>
</dbReference>
<sequence>MKNPIITANTESYKTQYTVAGRLTATEPIWAGSDLYG</sequence>
<accession>A0A654M725</accession>
<name>A0A654M725_9ARCH</name>
<proteinExistence type="predicted"/>
<gene>
    <name evidence="1" type="ORF">NMY3_01117</name>
</gene>
<dbReference type="AlphaFoldDB" id="A0A654M725"/>
<dbReference type="KEGG" id="taa:NMY3_01117"/>
<evidence type="ECO:0000313" key="2">
    <source>
        <dbReference type="Proteomes" id="UP000058925"/>
    </source>
</evidence>